<gene>
    <name evidence="10" type="ORF">BFL38_07905</name>
</gene>
<feature type="transmembrane region" description="Helical" evidence="8">
    <location>
        <begin position="300"/>
        <end position="325"/>
    </location>
</feature>
<feature type="transmembrane region" description="Helical" evidence="8">
    <location>
        <begin position="255"/>
        <end position="276"/>
    </location>
</feature>
<feature type="transmembrane region" description="Helical" evidence="8">
    <location>
        <begin position="103"/>
        <end position="124"/>
    </location>
</feature>
<name>A0A1E5NF24_9SPIR</name>
<proteinExistence type="inferred from homology"/>
<evidence type="ECO:0000313" key="11">
    <source>
        <dbReference type="Proteomes" id="UP000095247"/>
    </source>
</evidence>
<dbReference type="InterPro" id="IPR035906">
    <property type="entry name" value="MetI-like_sf"/>
</dbReference>
<keyword evidence="2 8" id="KW-0813">Transport</keyword>
<feature type="transmembrane region" description="Helical" evidence="8">
    <location>
        <begin position="12"/>
        <end position="35"/>
    </location>
</feature>
<evidence type="ECO:0000256" key="8">
    <source>
        <dbReference type="RuleBase" id="RU363032"/>
    </source>
</evidence>
<dbReference type="RefSeq" id="WP_069726259.1">
    <property type="nucleotide sequence ID" value="NZ_MDCO01000009.1"/>
</dbReference>
<keyword evidence="6 8" id="KW-1133">Transmembrane helix</keyword>
<feature type="transmembrane region" description="Helical" evidence="8">
    <location>
        <begin position="391"/>
        <end position="411"/>
    </location>
</feature>
<keyword evidence="7 8" id="KW-0472">Membrane</keyword>
<keyword evidence="5 8" id="KW-0812">Transmembrane</keyword>
<dbReference type="SUPFAM" id="SSF161098">
    <property type="entry name" value="MetI-like"/>
    <property type="match status" value="2"/>
</dbReference>
<feature type="transmembrane region" description="Helical" evidence="8">
    <location>
        <begin position="202"/>
        <end position="220"/>
    </location>
</feature>
<feature type="domain" description="ABC transmembrane type-1" evidence="9">
    <location>
        <begin position="353"/>
        <end position="543"/>
    </location>
</feature>
<feature type="domain" description="ABC transmembrane type-1" evidence="9">
    <location>
        <begin position="68"/>
        <end position="272"/>
    </location>
</feature>
<feature type="transmembrane region" description="Helical" evidence="8">
    <location>
        <begin position="63"/>
        <end position="91"/>
    </location>
</feature>
<dbReference type="GO" id="GO:0055085">
    <property type="term" value="P:transmembrane transport"/>
    <property type="evidence" value="ECO:0007669"/>
    <property type="project" value="InterPro"/>
</dbReference>
<evidence type="ECO:0000256" key="4">
    <source>
        <dbReference type="ARBA" id="ARBA00022519"/>
    </source>
</evidence>
<feature type="transmembrane region" description="Helical" evidence="8">
    <location>
        <begin position="136"/>
        <end position="157"/>
    </location>
</feature>
<evidence type="ECO:0000256" key="1">
    <source>
        <dbReference type="ARBA" id="ARBA00004429"/>
    </source>
</evidence>
<keyword evidence="4" id="KW-0997">Cell inner membrane</keyword>
<comment type="caution">
    <text evidence="10">The sequence shown here is derived from an EMBL/GenBank/DDBJ whole genome shotgun (WGS) entry which is preliminary data.</text>
</comment>
<feature type="transmembrane region" description="Helical" evidence="8">
    <location>
        <begin position="475"/>
        <end position="502"/>
    </location>
</feature>
<dbReference type="AlphaFoldDB" id="A0A1E5NF24"/>
<evidence type="ECO:0000256" key="6">
    <source>
        <dbReference type="ARBA" id="ARBA00022989"/>
    </source>
</evidence>
<dbReference type="PANTHER" id="PTHR43357:SF3">
    <property type="entry name" value="FE(3+)-TRANSPORT SYSTEM PERMEASE PROTEIN FBPB 2"/>
    <property type="match status" value="1"/>
</dbReference>
<dbReference type="Pfam" id="PF00528">
    <property type="entry name" value="BPD_transp_1"/>
    <property type="match status" value="2"/>
</dbReference>
<dbReference type="InterPro" id="IPR000515">
    <property type="entry name" value="MetI-like"/>
</dbReference>
<keyword evidence="3" id="KW-1003">Cell membrane</keyword>
<sequence length="554" mass="62079">MKNKIKTILKKMDFWTYITIIITFIFALFLIYPLFSLFLSSFKDVKTDAWTLNNFIRFFTKKYYYSTLINSFAVTTSVTILAVLIGTILAYCMKMYNLKGKQIIEILIIISMMSPAFIGAYSWILLLGRNGVITRFFSYIGINIPTIYGFGGILLVFSLKLYPFIFMYIYGALGKIDNILLEASENLGASSFVRNMTVTIPLIKPTIVSAGLIVFMNALADFGTPMLIGEGYRTMPTMIYSEFISEVGSNANFSASMSVIMVIITTMMFIFQKYIVNKRSYSMNSMNSIKSKNIKGVKSILIHSIIYILVFISILPQITVIYTSFLKTNRSVFTNQFSFESYAAIFHSLTSSIKNTYIYGIITILIIIVIGMLTAYITIRKKNIFTNIIDTVSMFPYIIPGSVLGITFLTAFNKPPIILTGSSIIIIISLVIRRLPYTLRSSSAILYQINKNVDEASISLGASEIKTFFNITAKLMLSGVLSGAILSWITVINELSSSVILYTTKSRTMSVAIYQEVIRASYGTAAALSTILTITTIISLIIFFKISSKKEITL</sequence>
<evidence type="ECO:0000313" key="10">
    <source>
        <dbReference type="EMBL" id="OEJ14754.1"/>
    </source>
</evidence>
<comment type="subcellular location">
    <subcellularLocation>
        <location evidence="1">Cell inner membrane</location>
        <topology evidence="1">Multi-pass membrane protein</topology>
    </subcellularLocation>
    <subcellularLocation>
        <location evidence="8">Cell membrane</location>
        <topology evidence="8">Multi-pass membrane protein</topology>
    </subcellularLocation>
</comment>
<organism evidence="10 11">
    <name type="scientific">Brachyspira hampsonii</name>
    <dbReference type="NCBI Taxonomy" id="1287055"/>
    <lineage>
        <taxon>Bacteria</taxon>
        <taxon>Pseudomonadati</taxon>
        <taxon>Spirochaetota</taxon>
        <taxon>Spirochaetia</taxon>
        <taxon>Brachyspirales</taxon>
        <taxon>Brachyspiraceae</taxon>
        <taxon>Brachyspira</taxon>
    </lineage>
</organism>
<feature type="transmembrane region" description="Helical" evidence="8">
    <location>
        <begin position="417"/>
        <end position="435"/>
    </location>
</feature>
<dbReference type="EMBL" id="MDCO01000009">
    <property type="protein sequence ID" value="OEJ14754.1"/>
    <property type="molecule type" value="Genomic_DNA"/>
</dbReference>
<dbReference type="CDD" id="cd06261">
    <property type="entry name" value="TM_PBP2"/>
    <property type="match status" value="2"/>
</dbReference>
<feature type="transmembrane region" description="Helical" evidence="8">
    <location>
        <begin position="522"/>
        <end position="544"/>
    </location>
</feature>
<protein>
    <submittedName>
        <fullName evidence="10">Iron ABC transporter permease</fullName>
    </submittedName>
</protein>
<accession>A0A1E5NF24</accession>
<evidence type="ECO:0000256" key="7">
    <source>
        <dbReference type="ARBA" id="ARBA00023136"/>
    </source>
</evidence>
<dbReference type="Proteomes" id="UP000095247">
    <property type="component" value="Unassembled WGS sequence"/>
</dbReference>
<evidence type="ECO:0000256" key="3">
    <source>
        <dbReference type="ARBA" id="ARBA00022475"/>
    </source>
</evidence>
<dbReference type="PANTHER" id="PTHR43357">
    <property type="entry name" value="INNER MEMBRANE ABC TRANSPORTER PERMEASE PROTEIN YDCV"/>
    <property type="match status" value="1"/>
</dbReference>
<dbReference type="PROSITE" id="PS50928">
    <property type="entry name" value="ABC_TM1"/>
    <property type="match status" value="2"/>
</dbReference>
<feature type="transmembrane region" description="Helical" evidence="8">
    <location>
        <begin position="357"/>
        <end position="379"/>
    </location>
</feature>
<evidence type="ECO:0000256" key="5">
    <source>
        <dbReference type="ARBA" id="ARBA00022692"/>
    </source>
</evidence>
<dbReference type="GO" id="GO:0005886">
    <property type="term" value="C:plasma membrane"/>
    <property type="evidence" value="ECO:0007669"/>
    <property type="project" value="UniProtKB-SubCell"/>
</dbReference>
<dbReference type="Gene3D" id="1.10.3720.10">
    <property type="entry name" value="MetI-like"/>
    <property type="match status" value="2"/>
</dbReference>
<evidence type="ECO:0000256" key="2">
    <source>
        <dbReference type="ARBA" id="ARBA00022448"/>
    </source>
</evidence>
<comment type="similarity">
    <text evidence="8">Belongs to the binding-protein-dependent transport system permease family.</text>
</comment>
<evidence type="ECO:0000259" key="9">
    <source>
        <dbReference type="PROSITE" id="PS50928"/>
    </source>
</evidence>
<reference evidence="10 11" key="1">
    <citation type="submission" date="2016-08" db="EMBL/GenBank/DDBJ databases">
        <title>Characterization and recognition of Brachyspira hampsonii sp. nov., a novel intestinal spirochete that is pathogenic to pigs.</title>
        <authorList>
            <person name="Mirajkar N."/>
            <person name="La T."/>
            <person name="Phillips N."/>
            <person name="Hampson D."/>
            <person name="Gebhart C."/>
        </authorList>
    </citation>
    <scope>NUCLEOTIDE SEQUENCE [LARGE SCALE GENOMIC DNA]</scope>
    <source>
        <strain evidence="10 11">P280/1</strain>
    </source>
</reference>